<keyword evidence="10" id="KW-1185">Reference proteome</keyword>
<dbReference type="InterPro" id="IPR007267">
    <property type="entry name" value="GtrA_DPMS_TM"/>
</dbReference>
<feature type="domain" description="GtrA/DPMS transmembrane" evidence="8">
    <location>
        <begin position="3"/>
        <end position="125"/>
    </location>
</feature>
<dbReference type="Pfam" id="PF04138">
    <property type="entry name" value="GtrA_DPMS_TM"/>
    <property type="match status" value="1"/>
</dbReference>
<comment type="similarity">
    <text evidence="2">Belongs to the GtrA family.</text>
</comment>
<evidence type="ECO:0000256" key="4">
    <source>
        <dbReference type="ARBA" id="ARBA00022989"/>
    </source>
</evidence>
<evidence type="ECO:0000259" key="8">
    <source>
        <dbReference type="Pfam" id="PF04138"/>
    </source>
</evidence>
<feature type="transmembrane region" description="Helical" evidence="7">
    <location>
        <begin position="67"/>
        <end position="85"/>
    </location>
</feature>
<sequence>MLTFLAVGAAGYVTDVAAFNWFREQPVVGDPVVAKVAAVGVAMVVTYLGNRLLTWRELGSENRRREVALFAVFNLVGLLISVLALDVSHHLLGLTSRLADNISGNVVGVGLGTAFRFWAYRRFVFVGAGSGDLDEPLGSEQPAGQGPGQREQDRGGADAAAAL</sequence>
<name>A0ABP4F6Z1_9ACTN</name>
<keyword evidence="5 7" id="KW-0472">Membrane</keyword>
<evidence type="ECO:0000313" key="10">
    <source>
        <dbReference type="Proteomes" id="UP001499979"/>
    </source>
</evidence>
<accession>A0ABP4F6Z1</accession>
<keyword evidence="3 7" id="KW-0812">Transmembrane</keyword>
<comment type="caution">
    <text evidence="9">The sequence shown here is derived from an EMBL/GenBank/DDBJ whole genome shotgun (WGS) entry which is preliminary data.</text>
</comment>
<evidence type="ECO:0000256" key="7">
    <source>
        <dbReference type="SAM" id="Phobius"/>
    </source>
</evidence>
<protein>
    <recommendedName>
        <fullName evidence="8">GtrA/DPMS transmembrane domain-containing protein</fullName>
    </recommendedName>
</protein>
<evidence type="ECO:0000256" key="3">
    <source>
        <dbReference type="ARBA" id="ARBA00022692"/>
    </source>
</evidence>
<evidence type="ECO:0000256" key="6">
    <source>
        <dbReference type="SAM" id="MobiDB-lite"/>
    </source>
</evidence>
<evidence type="ECO:0000256" key="2">
    <source>
        <dbReference type="ARBA" id="ARBA00009399"/>
    </source>
</evidence>
<evidence type="ECO:0000256" key="5">
    <source>
        <dbReference type="ARBA" id="ARBA00023136"/>
    </source>
</evidence>
<keyword evidence="4 7" id="KW-1133">Transmembrane helix</keyword>
<gene>
    <name evidence="9" type="ORF">GCM10009606_39370</name>
</gene>
<dbReference type="PANTHER" id="PTHR38459:SF1">
    <property type="entry name" value="PROPHAGE BACTOPRENOL-LINKED GLUCOSE TRANSLOCASE HOMOLOG"/>
    <property type="match status" value="1"/>
</dbReference>
<feature type="region of interest" description="Disordered" evidence="6">
    <location>
        <begin position="134"/>
        <end position="163"/>
    </location>
</feature>
<organism evidence="9 10">
    <name type="scientific">Nocardioides aquiterrae</name>
    <dbReference type="NCBI Taxonomy" id="203799"/>
    <lineage>
        <taxon>Bacteria</taxon>
        <taxon>Bacillati</taxon>
        <taxon>Actinomycetota</taxon>
        <taxon>Actinomycetes</taxon>
        <taxon>Propionibacteriales</taxon>
        <taxon>Nocardioidaceae</taxon>
        <taxon>Nocardioides</taxon>
    </lineage>
</organism>
<dbReference type="EMBL" id="BAAAJE010000023">
    <property type="protein sequence ID" value="GAA1157516.1"/>
    <property type="molecule type" value="Genomic_DNA"/>
</dbReference>
<dbReference type="InterPro" id="IPR051401">
    <property type="entry name" value="GtrA_CellWall_Glycosyl"/>
</dbReference>
<reference evidence="10" key="1">
    <citation type="journal article" date="2019" name="Int. J. Syst. Evol. Microbiol.">
        <title>The Global Catalogue of Microorganisms (GCM) 10K type strain sequencing project: providing services to taxonomists for standard genome sequencing and annotation.</title>
        <authorList>
            <consortium name="The Broad Institute Genomics Platform"/>
            <consortium name="The Broad Institute Genome Sequencing Center for Infectious Disease"/>
            <person name="Wu L."/>
            <person name="Ma J."/>
        </authorList>
    </citation>
    <scope>NUCLEOTIDE SEQUENCE [LARGE SCALE GENOMIC DNA]</scope>
    <source>
        <strain evidence="10">JCM 11813</strain>
    </source>
</reference>
<feature type="transmembrane region" description="Helical" evidence="7">
    <location>
        <begin position="34"/>
        <end position="55"/>
    </location>
</feature>
<comment type="subcellular location">
    <subcellularLocation>
        <location evidence="1">Membrane</location>
        <topology evidence="1">Multi-pass membrane protein</topology>
    </subcellularLocation>
</comment>
<dbReference type="PANTHER" id="PTHR38459">
    <property type="entry name" value="PROPHAGE BACTOPRENOL-LINKED GLUCOSE TRANSLOCASE HOMOLOG"/>
    <property type="match status" value="1"/>
</dbReference>
<evidence type="ECO:0000313" key="9">
    <source>
        <dbReference type="EMBL" id="GAA1157516.1"/>
    </source>
</evidence>
<dbReference type="Proteomes" id="UP001499979">
    <property type="component" value="Unassembled WGS sequence"/>
</dbReference>
<proteinExistence type="inferred from homology"/>
<evidence type="ECO:0000256" key="1">
    <source>
        <dbReference type="ARBA" id="ARBA00004141"/>
    </source>
</evidence>